<proteinExistence type="predicted"/>
<gene>
    <name evidence="1" type="ORF">FBZ93_1228</name>
</gene>
<evidence type="ECO:0000313" key="1">
    <source>
        <dbReference type="EMBL" id="TWB87227.1"/>
    </source>
</evidence>
<sequence>MRSRMISAVAPPISTIVGRTGAATWPWSQLNISGRAFQNEAIGGKAGS</sequence>
<keyword evidence="2" id="KW-1185">Reference proteome</keyword>
<organism evidence="1 2">
    <name type="scientific">Bradyrhizobium macuxiense</name>
    <dbReference type="NCBI Taxonomy" id="1755647"/>
    <lineage>
        <taxon>Bacteria</taxon>
        <taxon>Pseudomonadati</taxon>
        <taxon>Pseudomonadota</taxon>
        <taxon>Alphaproteobacteria</taxon>
        <taxon>Hyphomicrobiales</taxon>
        <taxon>Nitrobacteraceae</taxon>
        <taxon>Bradyrhizobium</taxon>
    </lineage>
</organism>
<dbReference type="EMBL" id="VITY01000022">
    <property type="protein sequence ID" value="TWB87227.1"/>
    <property type="molecule type" value="Genomic_DNA"/>
</dbReference>
<protein>
    <submittedName>
        <fullName evidence="1">Uncharacterized protein</fullName>
    </submittedName>
</protein>
<reference evidence="1 2" key="1">
    <citation type="submission" date="2019-06" db="EMBL/GenBank/DDBJ databases">
        <title>Genomic Encyclopedia of Type Strains, Phase IV (KMG-V): Genome sequencing to study the core and pangenomes of soil and plant-associated prokaryotes.</title>
        <authorList>
            <person name="Whitman W."/>
        </authorList>
    </citation>
    <scope>NUCLEOTIDE SEQUENCE [LARGE SCALE GENOMIC DNA]</scope>
    <source>
        <strain evidence="1 2">BR 10355</strain>
    </source>
</reference>
<dbReference type="Proteomes" id="UP000321304">
    <property type="component" value="Unassembled WGS sequence"/>
</dbReference>
<name>A0A560KVT3_9BRAD</name>
<comment type="caution">
    <text evidence="1">The sequence shown here is derived from an EMBL/GenBank/DDBJ whole genome shotgun (WGS) entry which is preliminary data.</text>
</comment>
<accession>A0A560KVT3</accession>
<evidence type="ECO:0000313" key="2">
    <source>
        <dbReference type="Proteomes" id="UP000321304"/>
    </source>
</evidence>
<dbReference type="AlphaFoldDB" id="A0A560KVT3"/>